<organism evidence="1 2">
    <name type="scientific">Quercus lobata</name>
    <name type="common">Valley oak</name>
    <dbReference type="NCBI Taxonomy" id="97700"/>
    <lineage>
        <taxon>Eukaryota</taxon>
        <taxon>Viridiplantae</taxon>
        <taxon>Streptophyta</taxon>
        <taxon>Embryophyta</taxon>
        <taxon>Tracheophyta</taxon>
        <taxon>Spermatophyta</taxon>
        <taxon>Magnoliopsida</taxon>
        <taxon>eudicotyledons</taxon>
        <taxon>Gunneridae</taxon>
        <taxon>Pentapetalae</taxon>
        <taxon>rosids</taxon>
        <taxon>fabids</taxon>
        <taxon>Fagales</taxon>
        <taxon>Fagaceae</taxon>
        <taxon>Quercus</taxon>
    </lineage>
</organism>
<reference evidence="1 2" key="1">
    <citation type="journal article" date="2016" name="G3 (Bethesda)">
        <title>First Draft Assembly and Annotation of the Genome of a California Endemic Oak Quercus lobata Nee (Fagaceae).</title>
        <authorList>
            <person name="Sork V.L."/>
            <person name="Fitz-Gibbon S.T."/>
            <person name="Puiu D."/>
            <person name="Crepeau M."/>
            <person name="Gugger P.F."/>
            <person name="Sherman R."/>
            <person name="Stevens K."/>
            <person name="Langley C.H."/>
            <person name="Pellegrini M."/>
            <person name="Salzberg S.L."/>
        </authorList>
    </citation>
    <scope>NUCLEOTIDE SEQUENCE [LARGE SCALE GENOMIC DNA]</scope>
    <source>
        <strain evidence="1 2">cv. SW786</strain>
    </source>
</reference>
<dbReference type="Gramene" id="QL03p048142:mrna">
    <property type="protein sequence ID" value="QL03p048142:mrna"/>
    <property type="gene ID" value="QL03p048142"/>
</dbReference>
<protein>
    <submittedName>
        <fullName evidence="1">Uncharacterized protein</fullName>
    </submittedName>
</protein>
<dbReference type="EMBL" id="LRBV02000003">
    <property type="status" value="NOT_ANNOTATED_CDS"/>
    <property type="molecule type" value="Genomic_DNA"/>
</dbReference>
<dbReference type="Proteomes" id="UP000594261">
    <property type="component" value="Chromosome 3"/>
</dbReference>
<name>A0A7N2L846_QUELO</name>
<dbReference type="EnsemblPlants" id="QL03p048142:mrna">
    <property type="protein sequence ID" value="QL03p048142:mrna"/>
    <property type="gene ID" value="QL03p048142"/>
</dbReference>
<reference evidence="1" key="2">
    <citation type="submission" date="2021-01" db="UniProtKB">
        <authorList>
            <consortium name="EnsemblPlants"/>
        </authorList>
    </citation>
    <scope>IDENTIFICATION</scope>
</reference>
<keyword evidence="2" id="KW-1185">Reference proteome</keyword>
<proteinExistence type="predicted"/>
<dbReference type="AlphaFoldDB" id="A0A7N2L846"/>
<sequence>MGGAPRVAALDPDSRFSIFLAHFDLLEFNSVPTSYFHSFGSSYGSFLRFSVPVKGLPLLEGLLKSHGDFTSSFRGGFFLGNILMELLCAVLISLRDSSIDSLSEEKLLEWREVRQASRSIDAEIVATEEALAHAHKVLKDLKVKRQRVLSSSAVPTISPDGSLLAGLIP</sequence>
<evidence type="ECO:0000313" key="2">
    <source>
        <dbReference type="Proteomes" id="UP000594261"/>
    </source>
</evidence>
<accession>A0A7N2L846</accession>
<evidence type="ECO:0000313" key="1">
    <source>
        <dbReference type="EnsemblPlants" id="QL03p048142:mrna"/>
    </source>
</evidence>
<dbReference type="InParanoid" id="A0A7N2L846"/>